<protein>
    <submittedName>
        <fullName evidence="1">Uncharacterized protein</fullName>
    </submittedName>
</protein>
<reference evidence="1" key="1">
    <citation type="submission" date="2014-11" db="EMBL/GenBank/DDBJ databases">
        <authorList>
            <person name="Amaro Gonzalez C."/>
        </authorList>
    </citation>
    <scope>NUCLEOTIDE SEQUENCE</scope>
</reference>
<dbReference type="AlphaFoldDB" id="A0A0E9WTR4"/>
<accession>A0A0E9WTR4</accession>
<sequence length="35" mass="3895">MLHTAERQTSLHSLSPQYLQIYSAVKLCTASAWCG</sequence>
<evidence type="ECO:0000313" key="1">
    <source>
        <dbReference type="EMBL" id="JAH92940.1"/>
    </source>
</evidence>
<dbReference type="EMBL" id="GBXM01015637">
    <property type="protein sequence ID" value="JAH92940.1"/>
    <property type="molecule type" value="Transcribed_RNA"/>
</dbReference>
<name>A0A0E9WTR4_ANGAN</name>
<proteinExistence type="predicted"/>
<reference evidence="1" key="2">
    <citation type="journal article" date="2015" name="Fish Shellfish Immunol.">
        <title>Early steps in the European eel (Anguilla anguilla)-Vibrio vulnificus interaction in the gills: Role of the RtxA13 toxin.</title>
        <authorList>
            <person name="Callol A."/>
            <person name="Pajuelo D."/>
            <person name="Ebbesson L."/>
            <person name="Teles M."/>
            <person name="MacKenzie S."/>
            <person name="Amaro C."/>
        </authorList>
    </citation>
    <scope>NUCLEOTIDE SEQUENCE</scope>
</reference>
<organism evidence="1">
    <name type="scientific">Anguilla anguilla</name>
    <name type="common">European freshwater eel</name>
    <name type="synonym">Muraena anguilla</name>
    <dbReference type="NCBI Taxonomy" id="7936"/>
    <lineage>
        <taxon>Eukaryota</taxon>
        <taxon>Metazoa</taxon>
        <taxon>Chordata</taxon>
        <taxon>Craniata</taxon>
        <taxon>Vertebrata</taxon>
        <taxon>Euteleostomi</taxon>
        <taxon>Actinopterygii</taxon>
        <taxon>Neopterygii</taxon>
        <taxon>Teleostei</taxon>
        <taxon>Anguilliformes</taxon>
        <taxon>Anguillidae</taxon>
        <taxon>Anguilla</taxon>
    </lineage>
</organism>